<dbReference type="GO" id="GO:0042597">
    <property type="term" value="C:periplasmic space"/>
    <property type="evidence" value="ECO:0007669"/>
    <property type="project" value="UniProtKB-SubCell"/>
</dbReference>
<sequence>MPQEVIDGFTKETGIKVSVENYASNEEMLAKLLAGGAHYDLIQPSEYTTEALIKAGKLEELNLANIPNIKNLAPEFTKLPHDPEGKYSVPWMAGSVGIVVNTAKVKTPVKGYGDLFDGTHKKRIVVLNDNREIVSWALSFLDHSVNDITPETLQQCKPVLEKWLPQVKVYDSDSPKTELLNGDVDLGIVWSGEAAILYKKNKKFQYILPSEHAHRFIDSLAIPKGAANKENAEKFINYILRPEVSVKISDAFPYTNPNAEARKLLTKAQLANPASYPPGDPKLETFSDIGKTAKDIDKLVTDLKGQ</sequence>
<evidence type="ECO:0000313" key="5">
    <source>
        <dbReference type="EMBL" id="EDY19693.1"/>
    </source>
</evidence>
<dbReference type="InParanoid" id="B4D1T1"/>
<keyword evidence="3" id="KW-0732">Signal</keyword>
<dbReference type="Gene3D" id="3.40.190.10">
    <property type="entry name" value="Periplasmic binding protein-like II"/>
    <property type="match status" value="2"/>
</dbReference>
<keyword evidence="4" id="KW-0574">Periplasm</keyword>
<evidence type="ECO:0000256" key="4">
    <source>
        <dbReference type="ARBA" id="ARBA00022764"/>
    </source>
</evidence>
<dbReference type="Proteomes" id="UP000005824">
    <property type="component" value="Unassembled WGS sequence"/>
</dbReference>
<protein>
    <submittedName>
        <fullName evidence="5">Extracellular solute-binding protein family 1</fullName>
    </submittedName>
</protein>
<dbReference type="PRINTS" id="PR00909">
    <property type="entry name" value="SPERMDNBNDNG"/>
</dbReference>
<comment type="subcellular location">
    <subcellularLocation>
        <location evidence="1">Periplasm</location>
    </subcellularLocation>
</comment>
<proteinExistence type="predicted"/>
<dbReference type="Pfam" id="PF13416">
    <property type="entry name" value="SBP_bac_8"/>
    <property type="match status" value="1"/>
</dbReference>
<evidence type="ECO:0000256" key="2">
    <source>
        <dbReference type="ARBA" id="ARBA00022448"/>
    </source>
</evidence>
<evidence type="ECO:0000256" key="3">
    <source>
        <dbReference type="ARBA" id="ARBA00022729"/>
    </source>
</evidence>
<dbReference type="CDD" id="cd13590">
    <property type="entry name" value="PBP2_PotD_PotF_like"/>
    <property type="match status" value="1"/>
</dbReference>
<name>B4D1T1_9BACT</name>
<dbReference type="PANTHER" id="PTHR30222">
    <property type="entry name" value="SPERMIDINE/PUTRESCINE-BINDING PERIPLASMIC PROTEIN"/>
    <property type="match status" value="1"/>
</dbReference>
<dbReference type="GO" id="GO:0019808">
    <property type="term" value="F:polyamine binding"/>
    <property type="evidence" value="ECO:0007669"/>
    <property type="project" value="InterPro"/>
</dbReference>
<dbReference type="STRING" id="497964.CfE428DRAFT_2869"/>
<keyword evidence="6" id="KW-1185">Reference proteome</keyword>
<dbReference type="EMBL" id="ABVL01000007">
    <property type="protein sequence ID" value="EDY19693.1"/>
    <property type="molecule type" value="Genomic_DNA"/>
</dbReference>
<dbReference type="RefSeq" id="WP_006980194.1">
    <property type="nucleotide sequence ID" value="NZ_ABVL01000007.1"/>
</dbReference>
<dbReference type="FunCoup" id="B4D1T1">
    <property type="interactions" value="129"/>
</dbReference>
<dbReference type="eggNOG" id="COG0687">
    <property type="taxonomic scope" value="Bacteria"/>
</dbReference>
<dbReference type="AlphaFoldDB" id="B4D1T1"/>
<dbReference type="GO" id="GO:0015846">
    <property type="term" value="P:polyamine transport"/>
    <property type="evidence" value="ECO:0007669"/>
    <property type="project" value="InterPro"/>
</dbReference>
<accession>B4D1T1</accession>
<comment type="caution">
    <text evidence="5">The sequence shown here is derived from an EMBL/GenBank/DDBJ whole genome shotgun (WGS) entry which is preliminary data.</text>
</comment>
<dbReference type="PANTHER" id="PTHR30222:SF17">
    <property type="entry name" value="SPERMIDINE_PUTRESCINE-BINDING PERIPLASMIC PROTEIN"/>
    <property type="match status" value="1"/>
</dbReference>
<dbReference type="SUPFAM" id="SSF53850">
    <property type="entry name" value="Periplasmic binding protein-like II"/>
    <property type="match status" value="1"/>
</dbReference>
<dbReference type="InterPro" id="IPR001188">
    <property type="entry name" value="Sperm_putr-bd"/>
</dbReference>
<reference evidence="5 6" key="1">
    <citation type="journal article" date="2011" name="J. Bacteriol.">
        <title>Genome sequence of Chthoniobacter flavus Ellin428, an aerobic heterotrophic soil bacterium.</title>
        <authorList>
            <person name="Kant R."/>
            <person name="van Passel M.W."/>
            <person name="Palva A."/>
            <person name="Lucas S."/>
            <person name="Lapidus A."/>
            <person name="Glavina Del Rio T."/>
            <person name="Dalin E."/>
            <person name="Tice H."/>
            <person name="Bruce D."/>
            <person name="Goodwin L."/>
            <person name="Pitluck S."/>
            <person name="Larimer F.W."/>
            <person name="Land M.L."/>
            <person name="Hauser L."/>
            <person name="Sangwan P."/>
            <person name="de Vos W.M."/>
            <person name="Janssen P.H."/>
            <person name="Smidt H."/>
        </authorList>
    </citation>
    <scope>NUCLEOTIDE SEQUENCE [LARGE SCALE GENOMIC DNA]</scope>
    <source>
        <strain evidence="5 6">Ellin428</strain>
    </source>
</reference>
<evidence type="ECO:0000313" key="6">
    <source>
        <dbReference type="Proteomes" id="UP000005824"/>
    </source>
</evidence>
<dbReference type="InterPro" id="IPR006059">
    <property type="entry name" value="SBP"/>
</dbReference>
<keyword evidence="2" id="KW-0813">Transport</keyword>
<gene>
    <name evidence="5" type="ORF">CfE428DRAFT_2869</name>
</gene>
<organism evidence="5 6">
    <name type="scientific">Chthoniobacter flavus Ellin428</name>
    <dbReference type="NCBI Taxonomy" id="497964"/>
    <lineage>
        <taxon>Bacteria</taxon>
        <taxon>Pseudomonadati</taxon>
        <taxon>Verrucomicrobiota</taxon>
        <taxon>Spartobacteria</taxon>
        <taxon>Chthoniobacterales</taxon>
        <taxon>Chthoniobacteraceae</taxon>
        <taxon>Chthoniobacter</taxon>
    </lineage>
</organism>
<evidence type="ECO:0000256" key="1">
    <source>
        <dbReference type="ARBA" id="ARBA00004418"/>
    </source>
</evidence>